<organism evidence="2 3">
    <name type="scientific">Paenibacillus thalictri</name>
    <dbReference type="NCBI Taxonomy" id="2527873"/>
    <lineage>
        <taxon>Bacteria</taxon>
        <taxon>Bacillati</taxon>
        <taxon>Bacillota</taxon>
        <taxon>Bacilli</taxon>
        <taxon>Bacillales</taxon>
        <taxon>Paenibacillaceae</taxon>
        <taxon>Paenibacillus</taxon>
    </lineage>
</organism>
<evidence type="ECO:0000259" key="1">
    <source>
        <dbReference type="Pfam" id="PF12867"/>
    </source>
</evidence>
<feature type="domain" description="DinB-like" evidence="1">
    <location>
        <begin position="19"/>
        <end position="168"/>
    </location>
</feature>
<dbReference type="InterPro" id="IPR024775">
    <property type="entry name" value="DinB-like"/>
</dbReference>
<dbReference type="AlphaFoldDB" id="A0A4V2J3W0"/>
<accession>A0A4V2J3W0</accession>
<dbReference type="Gene3D" id="1.20.120.450">
    <property type="entry name" value="dinb family like domain"/>
    <property type="match status" value="1"/>
</dbReference>
<proteinExistence type="predicted"/>
<dbReference type="Proteomes" id="UP000293142">
    <property type="component" value="Unassembled WGS sequence"/>
</dbReference>
<evidence type="ECO:0000313" key="2">
    <source>
        <dbReference type="EMBL" id="TBL75804.1"/>
    </source>
</evidence>
<gene>
    <name evidence="2" type="ORF">EYB31_22420</name>
</gene>
<dbReference type="EMBL" id="SIRE01000016">
    <property type="protein sequence ID" value="TBL75804.1"/>
    <property type="molecule type" value="Genomic_DNA"/>
</dbReference>
<protein>
    <submittedName>
        <fullName evidence="2">DinB family protein</fullName>
    </submittedName>
</protein>
<name>A0A4V2J3W0_9BACL</name>
<reference evidence="2 3" key="1">
    <citation type="submission" date="2019-02" db="EMBL/GenBank/DDBJ databases">
        <title>Paenibacillus sp. nov., isolated from surface-sterilized tissue of Thalictrum simplex L.</title>
        <authorList>
            <person name="Tuo L."/>
        </authorList>
    </citation>
    <scope>NUCLEOTIDE SEQUENCE [LARGE SCALE GENOMIC DNA]</scope>
    <source>
        <strain evidence="2 3">N2SHLJ1</strain>
    </source>
</reference>
<dbReference type="SUPFAM" id="SSF109854">
    <property type="entry name" value="DinB/YfiT-like putative metalloenzymes"/>
    <property type="match status" value="1"/>
</dbReference>
<sequence>MSTTESLQRLEDLTNHYIGELDGFSMEQLTQKASEDDWSLGQMYVHLINTALYMQLRNIEVCRNAQPDAAEAAGGGGKSEMVEEIFAQGALPAVRVHVPPSPQYTPGQPESKEQLAAGMRDVLSRVKAAEPGLAELSPQQTAAHPRFGRLNATEWFLLVEMHYRHHLMQKERLKSLL</sequence>
<keyword evidence="3" id="KW-1185">Reference proteome</keyword>
<comment type="caution">
    <text evidence="2">The sequence shown here is derived from an EMBL/GenBank/DDBJ whole genome shotgun (WGS) entry which is preliminary data.</text>
</comment>
<dbReference type="OrthoDB" id="1495892at2"/>
<evidence type="ECO:0000313" key="3">
    <source>
        <dbReference type="Proteomes" id="UP000293142"/>
    </source>
</evidence>
<dbReference type="RefSeq" id="WP_131015715.1">
    <property type="nucleotide sequence ID" value="NZ_SIRE01000016.1"/>
</dbReference>
<dbReference type="Pfam" id="PF12867">
    <property type="entry name" value="DinB_2"/>
    <property type="match status" value="1"/>
</dbReference>
<dbReference type="InterPro" id="IPR034660">
    <property type="entry name" value="DinB/YfiT-like"/>
</dbReference>